<evidence type="ECO:0000259" key="10">
    <source>
        <dbReference type="Pfam" id="PF08245"/>
    </source>
</evidence>
<dbReference type="PANTHER" id="PTHR43692">
    <property type="entry name" value="UDP-N-ACETYLMURAMOYLALANINE--D-GLUTAMATE LIGASE"/>
    <property type="match status" value="1"/>
</dbReference>
<dbReference type="EMBL" id="PFEU01000003">
    <property type="protein sequence ID" value="PJE77230.1"/>
    <property type="molecule type" value="Genomic_DNA"/>
</dbReference>
<keyword evidence="7 8" id="KW-0133">Cell shape</keyword>
<dbReference type="Pfam" id="PF08245">
    <property type="entry name" value="Mur_ligase_M"/>
    <property type="match status" value="1"/>
</dbReference>
<keyword evidence="7 8" id="KW-0132">Cell division</keyword>
<sequence>MSIDLSAIENFQDATVTVMGLGRYKKGSGIGAAKWLMRHGAQLVITDLKDQEELRESVDEIMHWYTQYRAQYTDRDIYQPVFVLGKHEADNFTNVDLVVQNPGVAKESEFVQLAKEQGVLIESDISLFFRYCPFPIYSITGTRGKSTTTSLLGEMLKHKHPKTVVAGNITRSPLEDLDWLLEEKEPVPIVLELSSWLLESLEGLGMGPQIALLTNAFKDHLDRYPSFEAYISAKELIFKEQKEDQIAILNADQEIMKDIATRVVSKHLHWVSAKELSEGMNGVYRDGDNFVRRIEGKTTNFAHVHDLKLEGEHNIMNALSASLAAHLAGVSDEDIHESLKTFVGLPGRQEVLGEVEGVLFVNDTTGTSPEGVMAALRRFGKGGNIVLICGGSSKGLTFEEMGKMIGEQCKFVVLFEGDAAQDIERAIGDGAPIERAPSMEKAVKTAYENAKLGDVILLSPGTSSFGMFKNEFDRGDQFKAEFAKLGGSITLKE</sequence>
<keyword evidence="7 8" id="KW-0131">Cell cycle</keyword>
<feature type="binding site" evidence="7">
    <location>
        <begin position="141"/>
        <end position="147"/>
    </location>
    <ligand>
        <name>ATP</name>
        <dbReference type="ChEBI" id="CHEBI:30616"/>
    </ligand>
</feature>
<keyword evidence="3 7" id="KW-0963">Cytoplasm</keyword>
<comment type="subcellular location">
    <subcellularLocation>
        <location evidence="1 7 8">Cytoplasm</location>
    </subcellularLocation>
</comment>
<accession>A0A2M8LIG7</accession>
<dbReference type="GO" id="GO:0051301">
    <property type="term" value="P:cell division"/>
    <property type="evidence" value="ECO:0007669"/>
    <property type="project" value="UniProtKB-KW"/>
</dbReference>
<reference evidence="12" key="1">
    <citation type="submission" date="2017-09" db="EMBL/GenBank/DDBJ databases">
        <title>Depth-based differentiation of microbial function through sediment-hosted aquifers and enrichment of novel symbionts in the deep terrestrial subsurface.</title>
        <authorList>
            <person name="Probst A.J."/>
            <person name="Ladd B."/>
            <person name="Jarett J.K."/>
            <person name="Geller-Mcgrath D.E."/>
            <person name="Sieber C.M.K."/>
            <person name="Emerson J.B."/>
            <person name="Anantharaman K."/>
            <person name="Thomas B.C."/>
            <person name="Malmstrom R."/>
            <person name="Stieglmeier M."/>
            <person name="Klingl A."/>
            <person name="Woyke T."/>
            <person name="Ryan C.M."/>
            <person name="Banfield J.F."/>
        </authorList>
    </citation>
    <scope>NUCLEOTIDE SEQUENCE [LARGE SCALE GENOMIC DNA]</scope>
</reference>
<evidence type="ECO:0000256" key="4">
    <source>
        <dbReference type="ARBA" id="ARBA00022598"/>
    </source>
</evidence>
<dbReference type="UniPathway" id="UPA00219"/>
<dbReference type="InterPro" id="IPR005762">
    <property type="entry name" value="MurD"/>
</dbReference>
<dbReference type="InterPro" id="IPR036615">
    <property type="entry name" value="Mur_ligase_C_dom_sf"/>
</dbReference>
<keyword evidence="4 7" id="KW-0436">Ligase</keyword>
<comment type="function">
    <text evidence="7 8">Cell wall formation. Catalyzes the addition of glutamate to the nucleotide precursor UDP-N-acetylmuramoyl-L-alanine (UMA).</text>
</comment>
<dbReference type="InterPro" id="IPR004101">
    <property type="entry name" value="Mur_ligase_C"/>
</dbReference>
<dbReference type="SUPFAM" id="SSF51984">
    <property type="entry name" value="MurCD N-terminal domain"/>
    <property type="match status" value="1"/>
</dbReference>
<dbReference type="InterPro" id="IPR013221">
    <property type="entry name" value="Mur_ligase_cen"/>
</dbReference>
<organism evidence="11 12">
    <name type="scientific">Candidatus Uhrbacteria bacterium CG10_big_fil_rev_8_21_14_0_10_48_16</name>
    <dbReference type="NCBI Taxonomy" id="1975038"/>
    <lineage>
        <taxon>Bacteria</taxon>
        <taxon>Candidatus Uhriibacteriota</taxon>
    </lineage>
</organism>
<dbReference type="Gene3D" id="3.40.50.720">
    <property type="entry name" value="NAD(P)-binding Rossmann-like Domain"/>
    <property type="match status" value="1"/>
</dbReference>
<dbReference type="GO" id="GO:0009252">
    <property type="term" value="P:peptidoglycan biosynthetic process"/>
    <property type="evidence" value="ECO:0007669"/>
    <property type="project" value="UniProtKB-UniRule"/>
</dbReference>
<dbReference type="InterPro" id="IPR036565">
    <property type="entry name" value="Mur-like_cat_sf"/>
</dbReference>
<dbReference type="Gene3D" id="3.40.1190.10">
    <property type="entry name" value="Mur-like, catalytic domain"/>
    <property type="match status" value="1"/>
</dbReference>
<comment type="caution">
    <text evidence="11">The sequence shown here is derived from an EMBL/GenBank/DDBJ whole genome shotgun (WGS) entry which is preliminary data.</text>
</comment>
<evidence type="ECO:0000256" key="6">
    <source>
        <dbReference type="ARBA" id="ARBA00022840"/>
    </source>
</evidence>
<keyword evidence="7 8" id="KW-0573">Peptidoglycan synthesis</keyword>
<evidence type="ECO:0000256" key="5">
    <source>
        <dbReference type="ARBA" id="ARBA00022741"/>
    </source>
</evidence>
<gene>
    <name evidence="7 11" type="primary">murD</name>
    <name evidence="11" type="ORF">COV05_00440</name>
</gene>
<protein>
    <recommendedName>
        <fullName evidence="7 8">UDP-N-acetylmuramoylalanine--D-glutamate ligase</fullName>
        <ecNumber evidence="7 8">6.3.2.9</ecNumber>
    </recommendedName>
    <alternativeName>
        <fullName evidence="7">D-glutamic acid-adding enzyme</fullName>
    </alternativeName>
    <alternativeName>
        <fullName evidence="7">UDP-N-acetylmuramoyl-L-alanyl-D-glutamate synthetase</fullName>
    </alternativeName>
</protein>
<evidence type="ECO:0000256" key="8">
    <source>
        <dbReference type="RuleBase" id="RU003664"/>
    </source>
</evidence>
<feature type="domain" description="Mur ligase C-terminal" evidence="9">
    <location>
        <begin position="347"/>
        <end position="460"/>
    </location>
</feature>
<dbReference type="GO" id="GO:0005737">
    <property type="term" value="C:cytoplasm"/>
    <property type="evidence" value="ECO:0007669"/>
    <property type="project" value="UniProtKB-SubCell"/>
</dbReference>
<dbReference type="HAMAP" id="MF_00639">
    <property type="entry name" value="MurD"/>
    <property type="match status" value="1"/>
</dbReference>
<dbReference type="GO" id="GO:0008360">
    <property type="term" value="P:regulation of cell shape"/>
    <property type="evidence" value="ECO:0007669"/>
    <property type="project" value="UniProtKB-KW"/>
</dbReference>
<dbReference type="GO" id="GO:0071555">
    <property type="term" value="P:cell wall organization"/>
    <property type="evidence" value="ECO:0007669"/>
    <property type="project" value="UniProtKB-KW"/>
</dbReference>
<evidence type="ECO:0000313" key="11">
    <source>
        <dbReference type="EMBL" id="PJE77230.1"/>
    </source>
</evidence>
<dbReference type="Proteomes" id="UP000231436">
    <property type="component" value="Unassembled WGS sequence"/>
</dbReference>
<dbReference type="Pfam" id="PF02875">
    <property type="entry name" value="Mur_ligase_C"/>
    <property type="match status" value="1"/>
</dbReference>
<keyword evidence="5 7" id="KW-0547">Nucleotide-binding</keyword>
<comment type="catalytic activity">
    <reaction evidence="7 8">
        <text>UDP-N-acetyl-alpha-D-muramoyl-L-alanine + D-glutamate + ATP = UDP-N-acetyl-alpha-D-muramoyl-L-alanyl-D-glutamate + ADP + phosphate + H(+)</text>
        <dbReference type="Rhea" id="RHEA:16429"/>
        <dbReference type="ChEBI" id="CHEBI:15378"/>
        <dbReference type="ChEBI" id="CHEBI:29986"/>
        <dbReference type="ChEBI" id="CHEBI:30616"/>
        <dbReference type="ChEBI" id="CHEBI:43474"/>
        <dbReference type="ChEBI" id="CHEBI:83898"/>
        <dbReference type="ChEBI" id="CHEBI:83900"/>
        <dbReference type="ChEBI" id="CHEBI:456216"/>
        <dbReference type="EC" id="6.3.2.9"/>
    </reaction>
</comment>
<keyword evidence="7 8" id="KW-0961">Cell wall biogenesis/degradation</keyword>
<dbReference type="SUPFAM" id="SSF53623">
    <property type="entry name" value="MurD-like peptide ligases, catalytic domain"/>
    <property type="match status" value="1"/>
</dbReference>
<comment type="pathway">
    <text evidence="2 7 8">Cell wall biogenesis; peptidoglycan biosynthesis.</text>
</comment>
<dbReference type="EC" id="6.3.2.9" evidence="7 8"/>
<evidence type="ECO:0000256" key="3">
    <source>
        <dbReference type="ARBA" id="ARBA00022490"/>
    </source>
</evidence>
<dbReference type="PANTHER" id="PTHR43692:SF1">
    <property type="entry name" value="UDP-N-ACETYLMURAMOYLALANINE--D-GLUTAMATE LIGASE"/>
    <property type="match status" value="1"/>
</dbReference>
<dbReference type="NCBIfam" id="TIGR01087">
    <property type="entry name" value="murD"/>
    <property type="match status" value="1"/>
</dbReference>
<evidence type="ECO:0000256" key="1">
    <source>
        <dbReference type="ARBA" id="ARBA00004496"/>
    </source>
</evidence>
<proteinExistence type="inferred from homology"/>
<evidence type="ECO:0000259" key="9">
    <source>
        <dbReference type="Pfam" id="PF02875"/>
    </source>
</evidence>
<dbReference type="Gene3D" id="3.90.190.20">
    <property type="entry name" value="Mur ligase, C-terminal domain"/>
    <property type="match status" value="1"/>
</dbReference>
<name>A0A2M8LIG7_9BACT</name>
<evidence type="ECO:0000256" key="2">
    <source>
        <dbReference type="ARBA" id="ARBA00004752"/>
    </source>
</evidence>
<dbReference type="AlphaFoldDB" id="A0A2M8LIG7"/>
<dbReference type="GO" id="GO:0008764">
    <property type="term" value="F:UDP-N-acetylmuramoylalanine-D-glutamate ligase activity"/>
    <property type="evidence" value="ECO:0007669"/>
    <property type="project" value="UniProtKB-UniRule"/>
</dbReference>
<keyword evidence="6 7" id="KW-0067">ATP-binding</keyword>
<evidence type="ECO:0000256" key="7">
    <source>
        <dbReference type="HAMAP-Rule" id="MF_00639"/>
    </source>
</evidence>
<comment type="similarity">
    <text evidence="7">Belongs to the MurCDEF family.</text>
</comment>
<evidence type="ECO:0000313" key="12">
    <source>
        <dbReference type="Proteomes" id="UP000231436"/>
    </source>
</evidence>
<dbReference type="SUPFAM" id="SSF53244">
    <property type="entry name" value="MurD-like peptide ligases, peptide-binding domain"/>
    <property type="match status" value="1"/>
</dbReference>
<dbReference type="GO" id="GO:0005524">
    <property type="term" value="F:ATP binding"/>
    <property type="evidence" value="ECO:0007669"/>
    <property type="project" value="UniProtKB-UniRule"/>
</dbReference>
<feature type="domain" description="Mur ligase central" evidence="10">
    <location>
        <begin position="139"/>
        <end position="324"/>
    </location>
</feature>